<evidence type="ECO:0000313" key="2">
    <source>
        <dbReference type="Proteomes" id="UP001205867"/>
    </source>
</evidence>
<dbReference type="EMBL" id="JALXKZ020000012">
    <property type="protein sequence ID" value="MCV7629023.1"/>
    <property type="molecule type" value="Genomic_DNA"/>
</dbReference>
<reference evidence="1" key="1">
    <citation type="submission" date="2023-06" db="EMBL/GenBank/DDBJ databases">
        <title>lsaBGC provides a comprehensive framework for evolutionary analysis of biosynthetic gene clusters within focal taxa.</title>
        <authorList>
            <person name="Salamzade R."/>
            <person name="Sandstrom S."/>
            <person name="Kalan L.R."/>
        </authorList>
    </citation>
    <scope>NUCLEOTIDE SEQUENCE</scope>
    <source>
        <strain evidence="1">P3-SID899</strain>
    </source>
</reference>
<protein>
    <submittedName>
        <fullName evidence="1">Uncharacterized protein</fullName>
    </submittedName>
</protein>
<sequence length="164" mass="18400">MAIKTKLPIEFSCGHTETVDLTRVPAGRRKAHAFGLGKNRVCTSCFRKKSSEGLELQNRQTLLDADQFAQEHDLPDLTGSDKQVNWATRVRYQALSDVLDSDETPEQQAQASRVVAAARELTRAGWWLDNTTDKDLTVEDFCELILTADESSNDADRIETENPF</sequence>
<dbReference type="Proteomes" id="UP001205867">
    <property type="component" value="Unassembled WGS sequence"/>
</dbReference>
<gene>
    <name evidence="1" type="ORF">M3A82_006670</name>
</gene>
<dbReference type="AlphaFoldDB" id="A0AAP3ALQ9"/>
<evidence type="ECO:0000313" key="1">
    <source>
        <dbReference type="EMBL" id="MCV7629023.1"/>
    </source>
</evidence>
<proteinExistence type="predicted"/>
<accession>A0AAP3ALQ9</accession>
<organism evidence="1 2">
    <name type="scientific">Micrococcus luteus</name>
    <name type="common">Micrococcus lysodeikticus</name>
    <dbReference type="NCBI Taxonomy" id="1270"/>
    <lineage>
        <taxon>Bacteria</taxon>
        <taxon>Bacillati</taxon>
        <taxon>Actinomycetota</taxon>
        <taxon>Actinomycetes</taxon>
        <taxon>Micrococcales</taxon>
        <taxon>Micrococcaceae</taxon>
        <taxon>Micrococcus</taxon>
    </lineage>
</organism>
<name>A0AAP3ALQ9_MICLU</name>
<comment type="caution">
    <text evidence="1">The sequence shown here is derived from an EMBL/GenBank/DDBJ whole genome shotgun (WGS) entry which is preliminary data.</text>
</comment>